<proteinExistence type="predicted"/>
<dbReference type="Gene3D" id="1.10.10.10">
    <property type="entry name" value="Winged helix-like DNA-binding domain superfamily/Winged helix DNA-binding domain"/>
    <property type="match status" value="1"/>
</dbReference>
<dbReference type="InterPro" id="IPR036388">
    <property type="entry name" value="WH-like_DNA-bd_sf"/>
</dbReference>
<dbReference type="EMBL" id="CP095045">
    <property type="protein sequence ID" value="UOQ57749.1"/>
    <property type="molecule type" value="Genomic_DNA"/>
</dbReference>
<reference evidence="2 3" key="1">
    <citation type="submission" date="2022-04" db="EMBL/GenBank/DDBJ databases">
        <title>Leucobacter sp. isolated from rhizosphere of garlic.</title>
        <authorList>
            <person name="Won M."/>
            <person name="Lee C.-M."/>
            <person name="Woen H.-Y."/>
            <person name="Kwon S.-W."/>
        </authorList>
    </citation>
    <scope>NUCLEOTIDE SEQUENCE [LARGE SCALE GENOMIC DNA]</scope>
    <source>
        <strain evidence="2 3">H21R-40</strain>
    </source>
</reference>
<protein>
    <submittedName>
        <fullName evidence="2">MarR family transcriptional regulator</fullName>
    </submittedName>
</protein>
<dbReference type="Proteomes" id="UP000831786">
    <property type="component" value="Chromosome"/>
</dbReference>
<sequence length="169" mass="18392">MPDDLESASLTAEELDVWAGVATLLERLPVALDAQLQRDSGLTNFEHGILFALFSAPRSTLRLSVLANYASCTLSRLSRAISRLEAKGWVRREADPTDGRFTFGILTDAGRSKVLESTPAHHALIRRLIFDALSPAQAKALGVITRKIAETIGPDAVWRAQDPTAQQAE</sequence>
<evidence type="ECO:0000313" key="3">
    <source>
        <dbReference type="Proteomes" id="UP000831786"/>
    </source>
</evidence>
<dbReference type="Pfam" id="PF12802">
    <property type="entry name" value="MarR_2"/>
    <property type="match status" value="1"/>
</dbReference>
<dbReference type="PANTHER" id="PTHR33164">
    <property type="entry name" value="TRANSCRIPTIONAL REGULATOR, MARR FAMILY"/>
    <property type="match status" value="1"/>
</dbReference>
<dbReference type="RefSeq" id="WP_244728607.1">
    <property type="nucleotide sequence ID" value="NZ_CP095045.1"/>
</dbReference>
<accession>A0ABY4FNF2</accession>
<dbReference type="InterPro" id="IPR036390">
    <property type="entry name" value="WH_DNA-bd_sf"/>
</dbReference>
<keyword evidence="3" id="KW-1185">Reference proteome</keyword>
<gene>
    <name evidence="2" type="ORF">MUN78_02575</name>
</gene>
<dbReference type="InterPro" id="IPR039422">
    <property type="entry name" value="MarR/SlyA-like"/>
</dbReference>
<name>A0ABY4FNF2_9MICO</name>
<dbReference type="SMART" id="SM00347">
    <property type="entry name" value="HTH_MARR"/>
    <property type="match status" value="1"/>
</dbReference>
<organism evidence="2 3">
    <name type="scientific">Leucobacter allii</name>
    <dbReference type="NCBI Taxonomy" id="2932247"/>
    <lineage>
        <taxon>Bacteria</taxon>
        <taxon>Bacillati</taxon>
        <taxon>Actinomycetota</taxon>
        <taxon>Actinomycetes</taxon>
        <taxon>Micrococcales</taxon>
        <taxon>Microbacteriaceae</taxon>
        <taxon>Leucobacter</taxon>
    </lineage>
</organism>
<dbReference type="SUPFAM" id="SSF46785">
    <property type="entry name" value="Winged helix' DNA-binding domain"/>
    <property type="match status" value="1"/>
</dbReference>
<dbReference type="PANTHER" id="PTHR33164:SF99">
    <property type="entry name" value="MARR FAMILY REGULATORY PROTEIN"/>
    <property type="match status" value="1"/>
</dbReference>
<dbReference type="InterPro" id="IPR000835">
    <property type="entry name" value="HTH_MarR-typ"/>
</dbReference>
<evidence type="ECO:0000259" key="1">
    <source>
        <dbReference type="PROSITE" id="PS50995"/>
    </source>
</evidence>
<evidence type="ECO:0000313" key="2">
    <source>
        <dbReference type="EMBL" id="UOQ57749.1"/>
    </source>
</evidence>
<dbReference type="PROSITE" id="PS50995">
    <property type="entry name" value="HTH_MARR_2"/>
    <property type="match status" value="1"/>
</dbReference>
<feature type="domain" description="HTH marR-type" evidence="1">
    <location>
        <begin position="18"/>
        <end position="150"/>
    </location>
</feature>